<dbReference type="RefSeq" id="WP_345071109.1">
    <property type="nucleotide sequence ID" value="NZ_BAABDJ010000006.1"/>
</dbReference>
<sequence>MRPKQTLLLGIMLLVPVLAFLFLRTFGTNRYALPTYLPDRVDSTQVGGKWQRDTVFHQLGDFRLQSQSGRMVTPTDLDSGLYVASFFFATCPGACPRMNGLLMQVQEKFRKEPRVKLVSYTVDPAHDSVAVLERYAEQYGAIAGKWFFLTGDKTALYRLATQEYRLPAPTGAAPGLVHSQNLFLVDRNRRVRGIYDGTKAKEVNRLITEISVLLYDYDHTDPGR</sequence>
<evidence type="ECO:0000256" key="1">
    <source>
        <dbReference type="ARBA" id="ARBA00010996"/>
    </source>
</evidence>
<dbReference type="EMBL" id="BAABDJ010000006">
    <property type="protein sequence ID" value="GAA3999201.1"/>
    <property type="molecule type" value="Genomic_DNA"/>
</dbReference>
<evidence type="ECO:0000313" key="2">
    <source>
        <dbReference type="EMBL" id="GAA3999201.1"/>
    </source>
</evidence>
<proteinExistence type="inferred from homology"/>
<protein>
    <recommendedName>
        <fullName evidence="4">SCO family protein</fullName>
    </recommendedName>
</protein>
<dbReference type="InterPro" id="IPR036249">
    <property type="entry name" value="Thioredoxin-like_sf"/>
</dbReference>
<comment type="similarity">
    <text evidence="1">Belongs to the SCO1/2 family.</text>
</comment>
<dbReference type="PANTHER" id="PTHR12151:SF25">
    <property type="entry name" value="LINALOOL DEHYDRATASE_ISOMERASE DOMAIN-CONTAINING PROTEIN"/>
    <property type="match status" value="1"/>
</dbReference>
<dbReference type="CDD" id="cd02968">
    <property type="entry name" value="SCO"/>
    <property type="match status" value="1"/>
</dbReference>
<gene>
    <name evidence="2" type="ORF">GCM10022408_07680</name>
</gene>
<evidence type="ECO:0000313" key="3">
    <source>
        <dbReference type="Proteomes" id="UP001500567"/>
    </source>
</evidence>
<dbReference type="Gene3D" id="3.40.30.10">
    <property type="entry name" value="Glutaredoxin"/>
    <property type="match status" value="1"/>
</dbReference>
<organism evidence="2 3">
    <name type="scientific">Hymenobacter fastidiosus</name>
    <dbReference type="NCBI Taxonomy" id="486264"/>
    <lineage>
        <taxon>Bacteria</taxon>
        <taxon>Pseudomonadati</taxon>
        <taxon>Bacteroidota</taxon>
        <taxon>Cytophagia</taxon>
        <taxon>Cytophagales</taxon>
        <taxon>Hymenobacteraceae</taxon>
        <taxon>Hymenobacter</taxon>
    </lineage>
</organism>
<dbReference type="PANTHER" id="PTHR12151">
    <property type="entry name" value="ELECTRON TRANSPORT PROTIN SCO1/SENC FAMILY MEMBER"/>
    <property type="match status" value="1"/>
</dbReference>
<dbReference type="Proteomes" id="UP001500567">
    <property type="component" value="Unassembled WGS sequence"/>
</dbReference>
<reference evidence="3" key="1">
    <citation type="journal article" date="2019" name="Int. J. Syst. Evol. Microbiol.">
        <title>The Global Catalogue of Microorganisms (GCM) 10K type strain sequencing project: providing services to taxonomists for standard genome sequencing and annotation.</title>
        <authorList>
            <consortium name="The Broad Institute Genomics Platform"/>
            <consortium name="The Broad Institute Genome Sequencing Center for Infectious Disease"/>
            <person name="Wu L."/>
            <person name="Ma J."/>
        </authorList>
    </citation>
    <scope>NUCLEOTIDE SEQUENCE [LARGE SCALE GENOMIC DNA]</scope>
    <source>
        <strain evidence="3">JCM 17224</strain>
    </source>
</reference>
<comment type="caution">
    <text evidence="2">The sequence shown here is derived from an EMBL/GenBank/DDBJ whole genome shotgun (WGS) entry which is preliminary data.</text>
</comment>
<dbReference type="Pfam" id="PF02630">
    <property type="entry name" value="SCO1-SenC"/>
    <property type="match status" value="1"/>
</dbReference>
<dbReference type="SUPFAM" id="SSF52833">
    <property type="entry name" value="Thioredoxin-like"/>
    <property type="match status" value="1"/>
</dbReference>
<keyword evidence="3" id="KW-1185">Reference proteome</keyword>
<name>A0ABP7RMI1_9BACT</name>
<dbReference type="InterPro" id="IPR003782">
    <property type="entry name" value="SCO1/SenC"/>
</dbReference>
<evidence type="ECO:0008006" key="4">
    <source>
        <dbReference type="Google" id="ProtNLM"/>
    </source>
</evidence>
<accession>A0ABP7RMI1</accession>